<reference evidence="2 3" key="1">
    <citation type="submission" date="2021-06" db="EMBL/GenBank/DDBJ databases">
        <authorList>
            <person name="Sun Q."/>
            <person name="Li D."/>
        </authorList>
    </citation>
    <scope>NUCLEOTIDE SEQUENCE [LARGE SCALE GENOMIC DNA]</scope>
    <source>
        <strain evidence="2 3">MSJ-11</strain>
    </source>
</reference>
<comment type="caution">
    <text evidence="2">The sequence shown here is derived from an EMBL/GenBank/DDBJ whole genome shotgun (WGS) entry which is preliminary data.</text>
</comment>
<proteinExistence type="predicted"/>
<name>A0ABS6EGK5_9CLOT</name>
<dbReference type="EMBL" id="JAHLQF010000001">
    <property type="protein sequence ID" value="MBU5483851.1"/>
    <property type="molecule type" value="Genomic_DNA"/>
</dbReference>
<keyword evidence="3" id="KW-1185">Reference proteome</keyword>
<sequence length="111" mass="13177">MDKLDKLLDILDKVIDETKKHIHKLKKQCIKIINIIHTKVASFIEKRKSIKNTYNPLLVELYNKEDELKNELKELQKNHDELESRMSLLKNENEDLLNKINLLGELLTKNM</sequence>
<gene>
    <name evidence="2" type="ORF">KQI86_05865</name>
</gene>
<dbReference type="Proteomes" id="UP000726170">
    <property type="component" value="Unassembled WGS sequence"/>
</dbReference>
<dbReference type="RefSeq" id="WP_216438237.1">
    <property type="nucleotide sequence ID" value="NZ_JAHLQF010000001.1"/>
</dbReference>
<evidence type="ECO:0000256" key="1">
    <source>
        <dbReference type="SAM" id="Coils"/>
    </source>
</evidence>
<feature type="coiled-coil region" evidence="1">
    <location>
        <begin position="58"/>
        <end position="106"/>
    </location>
</feature>
<evidence type="ECO:0000313" key="3">
    <source>
        <dbReference type="Proteomes" id="UP000726170"/>
    </source>
</evidence>
<keyword evidence="1" id="KW-0175">Coiled coil</keyword>
<protein>
    <submittedName>
        <fullName evidence="2">Uncharacterized protein</fullName>
    </submittedName>
</protein>
<evidence type="ECO:0000313" key="2">
    <source>
        <dbReference type="EMBL" id="MBU5483851.1"/>
    </source>
</evidence>
<accession>A0ABS6EGK5</accession>
<organism evidence="2 3">
    <name type="scientific">Clostridium mobile</name>
    <dbReference type="NCBI Taxonomy" id="2841512"/>
    <lineage>
        <taxon>Bacteria</taxon>
        <taxon>Bacillati</taxon>
        <taxon>Bacillota</taxon>
        <taxon>Clostridia</taxon>
        <taxon>Eubacteriales</taxon>
        <taxon>Clostridiaceae</taxon>
        <taxon>Clostridium</taxon>
    </lineage>
</organism>